<name>A0A7Z7IVU2_XANCH</name>
<organism evidence="2 3">
    <name type="scientific">Xanthomonas campestris pv. phaseoli</name>
    <dbReference type="NCBI Taxonomy" id="317013"/>
    <lineage>
        <taxon>Bacteria</taxon>
        <taxon>Pseudomonadati</taxon>
        <taxon>Pseudomonadota</taxon>
        <taxon>Gammaproteobacteria</taxon>
        <taxon>Lysobacterales</taxon>
        <taxon>Lysobacteraceae</taxon>
        <taxon>Xanthomonas</taxon>
    </lineage>
</organism>
<proteinExistence type="predicted"/>
<dbReference type="Proteomes" id="UP000234345">
    <property type="component" value="Unassembled WGS sequence"/>
</dbReference>
<gene>
    <name evidence="2" type="ORF">XFF6991_150278</name>
</gene>
<reference evidence="2 3" key="1">
    <citation type="submission" date="2017-10" db="EMBL/GenBank/DDBJ databases">
        <authorList>
            <person name="Regsiter A."/>
            <person name="William W."/>
        </authorList>
    </citation>
    <scope>NUCLEOTIDE SEQUENCE [LARGE SCALE GENOMIC DNA]</scope>
    <source>
        <strain evidence="2 3">CFBP6991</strain>
    </source>
</reference>
<protein>
    <submittedName>
        <fullName evidence="2">Uncharacterized protein</fullName>
    </submittedName>
</protein>
<dbReference type="EMBL" id="OCZC01000043">
    <property type="protein sequence ID" value="SOO22517.1"/>
    <property type="molecule type" value="Genomic_DNA"/>
</dbReference>
<dbReference type="RefSeq" id="WP_099802405.1">
    <property type="nucleotide sequence ID" value="NZ_OCZC01000043.1"/>
</dbReference>
<accession>A0A7Z7IVU2</accession>
<evidence type="ECO:0000313" key="3">
    <source>
        <dbReference type="Proteomes" id="UP000234345"/>
    </source>
</evidence>
<sequence length="93" mass="10047">MRADRSRRLAALEARPAPPQPSAADLAFLAYLDEAVETYASQVSPTLQEALAHPGSTQAAAVAICDFWEAVEKIAPEVAEQLNRLLYAEQPTP</sequence>
<dbReference type="AlphaFoldDB" id="A0A7Z7IVU2"/>
<feature type="region of interest" description="Disordered" evidence="1">
    <location>
        <begin position="1"/>
        <end position="21"/>
    </location>
</feature>
<evidence type="ECO:0000256" key="1">
    <source>
        <dbReference type="SAM" id="MobiDB-lite"/>
    </source>
</evidence>
<evidence type="ECO:0000313" key="2">
    <source>
        <dbReference type="EMBL" id="SOO22517.1"/>
    </source>
</evidence>
<comment type="caution">
    <text evidence="2">The sequence shown here is derived from an EMBL/GenBank/DDBJ whole genome shotgun (WGS) entry which is preliminary data.</text>
</comment>